<evidence type="ECO:0000256" key="1">
    <source>
        <dbReference type="SAM" id="SignalP"/>
    </source>
</evidence>
<protein>
    <recommendedName>
        <fullName evidence="4">Outer membrane protein beta-barrel domain-containing protein</fullName>
    </recommendedName>
</protein>
<proteinExistence type="predicted"/>
<evidence type="ECO:0000313" key="3">
    <source>
        <dbReference type="Proteomes" id="UP000184172"/>
    </source>
</evidence>
<keyword evidence="3" id="KW-1185">Reference proteome</keyword>
<evidence type="ECO:0000313" key="2">
    <source>
        <dbReference type="EMBL" id="SHJ90390.1"/>
    </source>
</evidence>
<gene>
    <name evidence="2" type="ORF">SAMN04487908_13116</name>
</gene>
<reference evidence="3" key="1">
    <citation type="submission" date="2016-11" db="EMBL/GenBank/DDBJ databases">
        <authorList>
            <person name="Varghese N."/>
            <person name="Submissions S."/>
        </authorList>
    </citation>
    <scope>NUCLEOTIDE SEQUENCE [LARGE SCALE GENOMIC DNA]</scope>
    <source>
        <strain evidence="3">DSM 26349</strain>
    </source>
</reference>
<dbReference type="OrthoDB" id="1492374at2"/>
<dbReference type="AlphaFoldDB" id="A0A1M6N3Y2"/>
<dbReference type="RefSeq" id="WP_073221430.1">
    <property type="nucleotide sequence ID" value="NZ_FNNS01000029.1"/>
</dbReference>
<keyword evidence="1" id="KW-0732">Signal</keyword>
<dbReference type="Proteomes" id="UP000184172">
    <property type="component" value="Unassembled WGS sequence"/>
</dbReference>
<sequence length="171" mass="18206">MKKLLLVAAFAVFAFSTTQAQQMKAGVGAAIPMGDVKDAYSFGLTADFTYFFEINEAFLVGPQASLLYYMGKDVNGFKPDDAMFLPIAASARYVIEDFFFGADLGYGIGLAPDGNDGGFFYRPKAGYNFGPVAALLSYSGVSSKRTVSTPIGSVSTTSTFSSLNLGVEFSF</sequence>
<accession>A0A1M6N3Y2</accession>
<organism evidence="2 3">
    <name type="scientific">Aequorivita viscosa</name>
    <dbReference type="NCBI Taxonomy" id="797419"/>
    <lineage>
        <taxon>Bacteria</taxon>
        <taxon>Pseudomonadati</taxon>
        <taxon>Bacteroidota</taxon>
        <taxon>Flavobacteriia</taxon>
        <taxon>Flavobacteriales</taxon>
        <taxon>Flavobacteriaceae</taxon>
        <taxon>Aequorivita</taxon>
    </lineage>
</organism>
<dbReference type="EMBL" id="FQYV01000031">
    <property type="protein sequence ID" value="SHJ90390.1"/>
    <property type="molecule type" value="Genomic_DNA"/>
</dbReference>
<name>A0A1M6N3Y2_9FLAO</name>
<evidence type="ECO:0008006" key="4">
    <source>
        <dbReference type="Google" id="ProtNLM"/>
    </source>
</evidence>
<feature type="signal peptide" evidence="1">
    <location>
        <begin position="1"/>
        <end position="20"/>
    </location>
</feature>
<dbReference type="STRING" id="797419.SAMN05216556_12916"/>
<feature type="chain" id="PRO_5009919669" description="Outer membrane protein beta-barrel domain-containing protein" evidence="1">
    <location>
        <begin position="21"/>
        <end position="171"/>
    </location>
</feature>